<dbReference type="GO" id="GO:0005886">
    <property type="term" value="C:plasma membrane"/>
    <property type="evidence" value="ECO:0007669"/>
    <property type="project" value="UniProtKB-SubCell"/>
</dbReference>
<dbReference type="PANTHER" id="PTHR32502">
    <property type="entry name" value="N-ACETYLGALACTOSAMINE PERMEASE II COMPONENT-RELATED"/>
    <property type="match status" value="1"/>
</dbReference>
<keyword evidence="6 9" id="KW-0812">Transmembrane</keyword>
<dbReference type="PROSITE" id="PS51106">
    <property type="entry name" value="PTS_EIIC_TYPE_4"/>
    <property type="match status" value="1"/>
</dbReference>
<dbReference type="Proteomes" id="UP000649345">
    <property type="component" value="Unassembled WGS sequence"/>
</dbReference>
<evidence type="ECO:0000313" key="11">
    <source>
        <dbReference type="Proteomes" id="UP000649345"/>
    </source>
</evidence>
<dbReference type="AlphaFoldDB" id="A0A923LA40"/>
<evidence type="ECO:0000313" key="10">
    <source>
        <dbReference type="EMBL" id="MBC5658469.1"/>
    </source>
</evidence>
<feature type="transmembrane region" description="Helical" evidence="9">
    <location>
        <begin position="33"/>
        <end position="58"/>
    </location>
</feature>
<keyword evidence="4 10" id="KW-0762">Sugar transport</keyword>
<sequence>MVQALLMALLALLNGIQGPCHWYMFREPVMAGFWVGLIYGDPVQGTIIGATINVSYLGWISAGGANASDLYWAGLLGTFVAIKGGMSLDTAVAFAVPIGLLGNYVHVAYMTLASIWPTRMDVLAAKGDWKGIRTLQFLGGPALVLLLRAVPVFLIALYGGDLIQQFIDFLPTWAMNGLAATGKLLPALGMSMLLKFMYKKELLPFFILGFAIAAYTGLTDLLMFACVGGCLAFILIKLGFGRDAEKGVE</sequence>
<evidence type="ECO:0000256" key="1">
    <source>
        <dbReference type="ARBA" id="ARBA00004651"/>
    </source>
</evidence>
<gene>
    <name evidence="10" type="ORF">H8S44_01540</name>
</gene>
<evidence type="ECO:0000256" key="6">
    <source>
        <dbReference type="ARBA" id="ARBA00022692"/>
    </source>
</evidence>
<evidence type="ECO:0000256" key="4">
    <source>
        <dbReference type="ARBA" id="ARBA00022597"/>
    </source>
</evidence>
<comment type="caution">
    <text evidence="10">The sequence shown here is derived from an EMBL/GenBank/DDBJ whole genome shotgun (WGS) entry which is preliminary data.</text>
</comment>
<dbReference type="InterPro" id="IPR050303">
    <property type="entry name" value="GatZ_KbaZ_carbometab"/>
</dbReference>
<keyword evidence="8 9" id="KW-0472">Membrane</keyword>
<evidence type="ECO:0000256" key="5">
    <source>
        <dbReference type="ARBA" id="ARBA00022683"/>
    </source>
</evidence>
<keyword evidence="5" id="KW-0598">Phosphotransferase system</keyword>
<feature type="transmembrane region" description="Helical" evidence="9">
    <location>
        <begin position="137"/>
        <end position="158"/>
    </location>
</feature>
<dbReference type="InterPro" id="IPR004700">
    <property type="entry name" value="PTS_IIC_man"/>
</dbReference>
<dbReference type="PANTHER" id="PTHR32502:SF8">
    <property type="entry name" value="N-ACETYLGALACTOSAMINE PERMEASE IIC COMPONENT 1"/>
    <property type="match status" value="1"/>
</dbReference>
<evidence type="ECO:0000256" key="7">
    <source>
        <dbReference type="ARBA" id="ARBA00022989"/>
    </source>
</evidence>
<reference evidence="10" key="1">
    <citation type="submission" date="2020-08" db="EMBL/GenBank/DDBJ databases">
        <title>Genome public.</title>
        <authorList>
            <person name="Liu C."/>
            <person name="Sun Q."/>
        </authorList>
    </citation>
    <scope>NUCLEOTIDE SEQUENCE</scope>
    <source>
        <strain evidence="10">NSJ-68</strain>
    </source>
</reference>
<evidence type="ECO:0000256" key="3">
    <source>
        <dbReference type="ARBA" id="ARBA00022475"/>
    </source>
</evidence>
<protein>
    <submittedName>
        <fullName evidence="10">PTS sugar transporter subunit IIC</fullName>
    </submittedName>
</protein>
<comment type="subcellular location">
    <subcellularLocation>
        <location evidence="1">Cell membrane</location>
        <topology evidence="1">Multi-pass membrane protein</topology>
    </subcellularLocation>
</comment>
<feature type="transmembrane region" description="Helical" evidence="9">
    <location>
        <begin position="94"/>
        <end position="116"/>
    </location>
</feature>
<dbReference type="GO" id="GO:0009401">
    <property type="term" value="P:phosphoenolpyruvate-dependent sugar phosphotransferase system"/>
    <property type="evidence" value="ECO:0007669"/>
    <property type="project" value="UniProtKB-KW"/>
</dbReference>
<keyword evidence="3" id="KW-1003">Cell membrane</keyword>
<feature type="transmembrane region" description="Helical" evidence="9">
    <location>
        <begin position="205"/>
        <end position="236"/>
    </location>
</feature>
<accession>A0A923LA40</accession>
<dbReference type="Pfam" id="PF03609">
    <property type="entry name" value="EII-Sor"/>
    <property type="match status" value="1"/>
</dbReference>
<evidence type="ECO:0000256" key="2">
    <source>
        <dbReference type="ARBA" id="ARBA00022448"/>
    </source>
</evidence>
<evidence type="ECO:0000256" key="8">
    <source>
        <dbReference type="ARBA" id="ARBA00023136"/>
    </source>
</evidence>
<feature type="transmembrane region" description="Helical" evidence="9">
    <location>
        <begin position="178"/>
        <end position="198"/>
    </location>
</feature>
<organism evidence="10 11">
    <name type="scientific">Anaerosacchariphilus hominis</name>
    <dbReference type="NCBI Taxonomy" id="2763017"/>
    <lineage>
        <taxon>Bacteria</taxon>
        <taxon>Bacillati</taxon>
        <taxon>Bacillota</taxon>
        <taxon>Clostridia</taxon>
        <taxon>Lachnospirales</taxon>
        <taxon>Lachnospiraceae</taxon>
        <taxon>Anaerosacchariphilus</taxon>
    </lineage>
</organism>
<dbReference type="RefSeq" id="WP_186872815.1">
    <property type="nucleotide sequence ID" value="NZ_JACOOR010000001.1"/>
</dbReference>
<dbReference type="EMBL" id="JACOOR010000001">
    <property type="protein sequence ID" value="MBC5658469.1"/>
    <property type="molecule type" value="Genomic_DNA"/>
</dbReference>
<keyword evidence="11" id="KW-1185">Reference proteome</keyword>
<name>A0A923LA40_9FIRM</name>
<proteinExistence type="predicted"/>
<keyword evidence="2" id="KW-0813">Transport</keyword>
<keyword evidence="7 9" id="KW-1133">Transmembrane helix</keyword>
<evidence type="ECO:0000256" key="9">
    <source>
        <dbReference type="SAM" id="Phobius"/>
    </source>
</evidence>